<dbReference type="CDD" id="cd01949">
    <property type="entry name" value="GGDEF"/>
    <property type="match status" value="1"/>
</dbReference>
<keyword evidence="4" id="KW-0418">Kinase</keyword>
<dbReference type="AlphaFoldDB" id="A0A1D8K5J7"/>
<dbReference type="Gene3D" id="3.30.450.20">
    <property type="entry name" value="PAS domain"/>
    <property type="match status" value="1"/>
</dbReference>
<dbReference type="InterPro" id="IPR000014">
    <property type="entry name" value="PAS"/>
</dbReference>
<dbReference type="Gene3D" id="3.30.70.270">
    <property type="match status" value="1"/>
</dbReference>
<dbReference type="InterPro" id="IPR000700">
    <property type="entry name" value="PAS-assoc_C"/>
</dbReference>
<dbReference type="Pfam" id="PF00989">
    <property type="entry name" value="PAS"/>
    <property type="match status" value="1"/>
</dbReference>
<evidence type="ECO:0000256" key="8">
    <source>
        <dbReference type="SAM" id="Phobius"/>
    </source>
</evidence>
<evidence type="ECO:0000313" key="12">
    <source>
        <dbReference type="EMBL" id="AOV16228.1"/>
    </source>
</evidence>
<dbReference type="SMART" id="SM00091">
    <property type="entry name" value="PAS"/>
    <property type="match status" value="1"/>
</dbReference>
<keyword evidence="8" id="KW-0472">Membrane</keyword>
<dbReference type="PANTHER" id="PTHR44757">
    <property type="entry name" value="DIGUANYLATE CYCLASE DGCP"/>
    <property type="match status" value="1"/>
</dbReference>
<feature type="transmembrane region" description="Helical" evidence="8">
    <location>
        <begin position="12"/>
        <end position="34"/>
    </location>
</feature>
<dbReference type="InterPro" id="IPR052155">
    <property type="entry name" value="Biofilm_reg_signaling"/>
</dbReference>
<dbReference type="EMBL" id="CP017448">
    <property type="protein sequence ID" value="AOV16228.1"/>
    <property type="molecule type" value="Genomic_DNA"/>
</dbReference>
<dbReference type="InterPro" id="IPR001610">
    <property type="entry name" value="PAC"/>
</dbReference>
<dbReference type="InterPro" id="IPR000160">
    <property type="entry name" value="GGDEF_dom"/>
</dbReference>
<dbReference type="FunFam" id="3.30.70.270:FF:000001">
    <property type="entry name" value="Diguanylate cyclase domain protein"/>
    <property type="match status" value="1"/>
</dbReference>
<feature type="domain" description="PAC" evidence="10">
    <location>
        <begin position="407"/>
        <end position="457"/>
    </location>
</feature>
<evidence type="ECO:0000256" key="1">
    <source>
        <dbReference type="ARBA" id="ARBA00001946"/>
    </source>
</evidence>
<dbReference type="InterPro" id="IPR013767">
    <property type="entry name" value="PAS_fold"/>
</dbReference>
<dbReference type="InterPro" id="IPR035965">
    <property type="entry name" value="PAS-like_dom_sf"/>
</dbReference>
<comment type="cofactor">
    <cofactor evidence="1">
        <name>Mg(2+)</name>
        <dbReference type="ChEBI" id="CHEBI:18420"/>
    </cofactor>
</comment>
<evidence type="ECO:0000256" key="3">
    <source>
        <dbReference type="ARBA" id="ARBA00022741"/>
    </source>
</evidence>
<dbReference type="InterPro" id="IPR043128">
    <property type="entry name" value="Rev_trsase/Diguanyl_cyclase"/>
</dbReference>
<dbReference type="GO" id="GO:0016301">
    <property type="term" value="F:kinase activity"/>
    <property type="evidence" value="ECO:0007669"/>
    <property type="project" value="UniProtKB-KW"/>
</dbReference>
<dbReference type="PROSITE" id="PS50112">
    <property type="entry name" value="PAS"/>
    <property type="match status" value="1"/>
</dbReference>
<dbReference type="KEGG" id="aaeo:BJI67_03305"/>
<dbReference type="FunFam" id="3.30.450.20:FF:000060">
    <property type="entry name" value="Sensor protein FixL"/>
    <property type="match status" value="1"/>
</dbReference>
<protein>
    <recommendedName>
        <fullName evidence="7">Sensor protein FixL</fullName>
    </recommendedName>
</protein>
<dbReference type="SUPFAM" id="SSF55785">
    <property type="entry name" value="PYP-like sensor domain (PAS domain)"/>
    <property type="match status" value="1"/>
</dbReference>
<dbReference type="NCBIfam" id="TIGR00229">
    <property type="entry name" value="sensory_box"/>
    <property type="match status" value="1"/>
</dbReference>
<dbReference type="PROSITE" id="PS50113">
    <property type="entry name" value="PAC"/>
    <property type="match status" value="1"/>
</dbReference>
<keyword evidence="5" id="KW-0067">ATP-binding</keyword>
<dbReference type="GO" id="GO:0005524">
    <property type="term" value="F:ATP binding"/>
    <property type="evidence" value="ECO:0007669"/>
    <property type="project" value="UniProtKB-KW"/>
</dbReference>
<evidence type="ECO:0000313" key="13">
    <source>
        <dbReference type="Proteomes" id="UP000095342"/>
    </source>
</evidence>
<evidence type="ECO:0000256" key="7">
    <source>
        <dbReference type="ARBA" id="ARBA00070616"/>
    </source>
</evidence>
<sequence length="630" mass="70963">MRIEKIDQRRILFIARAILVVTALVVGIGVFYVMKYQAEHQLIASLQSSLDNIVMLEDTEIRHGIEKSRMISTRPFLIAQLVKLQAHRDDPQALAALRRGANSFLHTGLSGIAFYDASGTELVRAGDFINRPEISVPVNVGVDARLLFEHRFFLHSVVTIEDRGKVIGKLVVELPLHTLEQLFRSVRTWGKTAELAMCAPSAENEMSCFPSTLSDKVLHLSRTQKGGVPLPMSYALKGERGWVITRDYRNKEVVAVYRPLESLGLGMVLKIDTHELYAPVWRQLRYLLPLLLVLMVAALLSLRWLLAPLVAGLVKSQREAYEANERLSSSESRMRSLVESVNEGIISISAAGIVELFNPGAERMFGYKSSEVVGRNVSMLMPEPFHSEHDAYLRRYRETGESQVVGHVREVEAMRRDGSVFPAELRVSRLDSGEHGGFIGVLHDITRRKEIEWQVAHFANYDPLTNLANRRLVQDRIEQAIVRAKRVQSQFALMFIDLDKFKQINDTLGHDAGDQLLQAVARRLTTCLRGEDTVGRQGGDEFIVLLARIKSVDDAATVARKIIESLTRPFSIMGHDLLIDASIGIATYPRDGTDFEELLRHSDDAMYSAKQSSTQRYRFFQSMSNDVPQE</sequence>
<dbReference type="InterPro" id="IPR029787">
    <property type="entry name" value="Nucleotide_cyclase"/>
</dbReference>
<dbReference type="SMART" id="SM00086">
    <property type="entry name" value="PAC"/>
    <property type="match status" value="1"/>
</dbReference>
<dbReference type="GO" id="GO:0006355">
    <property type="term" value="P:regulation of DNA-templated transcription"/>
    <property type="evidence" value="ECO:0007669"/>
    <property type="project" value="InterPro"/>
</dbReference>
<keyword evidence="13" id="KW-1185">Reference proteome</keyword>
<evidence type="ECO:0000259" key="11">
    <source>
        <dbReference type="PROSITE" id="PS50887"/>
    </source>
</evidence>
<keyword evidence="2" id="KW-0808">Transferase</keyword>
<gene>
    <name evidence="12" type="ORF">BJI67_03305</name>
</gene>
<dbReference type="CDD" id="cd00130">
    <property type="entry name" value="PAS"/>
    <property type="match status" value="1"/>
</dbReference>
<evidence type="ECO:0000259" key="10">
    <source>
        <dbReference type="PROSITE" id="PS50113"/>
    </source>
</evidence>
<keyword evidence="8" id="KW-0812">Transmembrane</keyword>
<dbReference type="PANTHER" id="PTHR44757:SF2">
    <property type="entry name" value="BIOFILM ARCHITECTURE MAINTENANCE PROTEIN MBAA"/>
    <property type="match status" value="1"/>
</dbReference>
<dbReference type="Proteomes" id="UP000095342">
    <property type="component" value="Chromosome"/>
</dbReference>
<comment type="function">
    <text evidence="6">Putative oxygen sensor; modulates the activity of FixJ, a transcriptional activator of nitrogen fixation fixK gene. FixL probably acts as a kinase that phosphorylates FixJ.</text>
</comment>
<feature type="domain" description="GGDEF" evidence="11">
    <location>
        <begin position="489"/>
        <end position="622"/>
    </location>
</feature>
<dbReference type="SUPFAM" id="SSF55073">
    <property type="entry name" value="Nucleotide cyclase"/>
    <property type="match status" value="1"/>
</dbReference>
<name>A0A1D8K5J7_9GAMM</name>
<evidence type="ECO:0000256" key="4">
    <source>
        <dbReference type="ARBA" id="ARBA00022777"/>
    </source>
</evidence>
<dbReference type="NCBIfam" id="TIGR00254">
    <property type="entry name" value="GGDEF"/>
    <property type="match status" value="1"/>
</dbReference>
<evidence type="ECO:0000256" key="5">
    <source>
        <dbReference type="ARBA" id="ARBA00022840"/>
    </source>
</evidence>
<organism evidence="12 13">
    <name type="scientific">Acidihalobacter aeolianus</name>
    <dbReference type="NCBI Taxonomy" id="2792603"/>
    <lineage>
        <taxon>Bacteria</taxon>
        <taxon>Pseudomonadati</taxon>
        <taxon>Pseudomonadota</taxon>
        <taxon>Gammaproteobacteria</taxon>
        <taxon>Chromatiales</taxon>
        <taxon>Ectothiorhodospiraceae</taxon>
        <taxon>Acidihalobacter</taxon>
    </lineage>
</organism>
<dbReference type="SMART" id="SM00267">
    <property type="entry name" value="GGDEF"/>
    <property type="match status" value="1"/>
</dbReference>
<dbReference type="PROSITE" id="PS50887">
    <property type="entry name" value="GGDEF"/>
    <property type="match status" value="1"/>
</dbReference>
<keyword evidence="3" id="KW-0547">Nucleotide-binding</keyword>
<evidence type="ECO:0000256" key="6">
    <source>
        <dbReference type="ARBA" id="ARBA00059827"/>
    </source>
</evidence>
<evidence type="ECO:0000259" key="9">
    <source>
        <dbReference type="PROSITE" id="PS50112"/>
    </source>
</evidence>
<proteinExistence type="predicted"/>
<dbReference type="Pfam" id="PF00990">
    <property type="entry name" value="GGDEF"/>
    <property type="match status" value="1"/>
</dbReference>
<accession>A0A1D8K5J7</accession>
<evidence type="ECO:0000256" key="2">
    <source>
        <dbReference type="ARBA" id="ARBA00022679"/>
    </source>
</evidence>
<reference evidence="12 13" key="1">
    <citation type="submission" date="2016-09" db="EMBL/GenBank/DDBJ databases">
        <title>Acidihalobacter prosperus V6 (DSM14174).</title>
        <authorList>
            <person name="Khaleque H.N."/>
            <person name="Ramsay J.P."/>
            <person name="Murphy R.J.T."/>
            <person name="Kaksonen A.H."/>
            <person name="Boxall N.J."/>
            <person name="Watkin E.L.J."/>
        </authorList>
    </citation>
    <scope>NUCLEOTIDE SEQUENCE [LARGE SCALE GENOMIC DNA]</scope>
    <source>
        <strain evidence="12 13">V6</strain>
    </source>
</reference>
<feature type="domain" description="PAS" evidence="9">
    <location>
        <begin position="330"/>
        <end position="400"/>
    </location>
</feature>
<keyword evidence="8" id="KW-1133">Transmembrane helix</keyword>